<protein>
    <recommendedName>
        <fullName evidence="1">SURF1-like protein</fullName>
    </recommendedName>
</protein>
<dbReference type="Pfam" id="PF02104">
    <property type="entry name" value="SURF1"/>
    <property type="match status" value="1"/>
</dbReference>
<dbReference type="RefSeq" id="WP_379481959.1">
    <property type="nucleotide sequence ID" value="NZ_JBHLTL010000011.1"/>
</dbReference>
<gene>
    <name evidence="2" type="ORF">ACFFF7_13920</name>
</gene>
<keyword evidence="3" id="KW-1185">Reference proteome</keyword>
<dbReference type="Proteomes" id="UP001589943">
    <property type="component" value="Unassembled WGS sequence"/>
</dbReference>
<keyword evidence="1" id="KW-0472">Membrane</keyword>
<sequence>MTLRRIPILPTLMVLIVVGMMIRLGFWQLDRLHQKEALTELYTRNAAMSSEVALAASKDAREKTWFRHTTFECRADGDTRPMAGHNLKGDTGWAQWGQCLSAEGRPVAEVNLGWSQAPSAFHFAGGTISGVIAPDGTIGARVVAAQPLAGLEPSAPPDPGTIPNNHLSYAVQWFLFAATALVIYALALRKRLAAGASGG</sequence>
<comment type="subcellular location">
    <subcellularLocation>
        <location evidence="1">Cell membrane</location>
        <topology evidence="1">Multi-pass membrane protein</topology>
    </subcellularLocation>
</comment>
<feature type="transmembrane region" description="Helical" evidence="1">
    <location>
        <begin position="167"/>
        <end position="187"/>
    </location>
</feature>
<comment type="caution">
    <text evidence="2">The sequence shown here is derived from an EMBL/GenBank/DDBJ whole genome shotgun (WGS) entry which is preliminary data.</text>
</comment>
<keyword evidence="1" id="KW-0812">Transmembrane</keyword>
<keyword evidence="1" id="KW-1133">Transmembrane helix</keyword>
<proteinExistence type="inferred from homology"/>
<evidence type="ECO:0000313" key="2">
    <source>
        <dbReference type="EMBL" id="MFC0590503.1"/>
    </source>
</evidence>
<evidence type="ECO:0000256" key="1">
    <source>
        <dbReference type="RuleBase" id="RU363076"/>
    </source>
</evidence>
<name>A0ABV6PN97_9SPHN</name>
<evidence type="ECO:0000313" key="3">
    <source>
        <dbReference type="Proteomes" id="UP001589943"/>
    </source>
</evidence>
<organism evidence="2 3">
    <name type="scientific">Novosphingobium aquiterrae</name>
    <dbReference type="NCBI Taxonomy" id="624388"/>
    <lineage>
        <taxon>Bacteria</taxon>
        <taxon>Pseudomonadati</taxon>
        <taxon>Pseudomonadota</taxon>
        <taxon>Alphaproteobacteria</taxon>
        <taxon>Sphingomonadales</taxon>
        <taxon>Sphingomonadaceae</taxon>
        <taxon>Novosphingobium</taxon>
    </lineage>
</organism>
<comment type="similarity">
    <text evidence="1">Belongs to the SURF1 family.</text>
</comment>
<dbReference type="EMBL" id="JBHLTL010000011">
    <property type="protein sequence ID" value="MFC0590503.1"/>
    <property type="molecule type" value="Genomic_DNA"/>
</dbReference>
<reference evidence="2 3" key="1">
    <citation type="submission" date="2024-09" db="EMBL/GenBank/DDBJ databases">
        <authorList>
            <person name="Sun Q."/>
            <person name="Mori K."/>
        </authorList>
    </citation>
    <scope>NUCLEOTIDE SEQUENCE [LARGE SCALE GENOMIC DNA]</scope>
    <source>
        <strain evidence="2 3">NCAIM B.02537</strain>
    </source>
</reference>
<keyword evidence="1" id="KW-1003">Cell membrane</keyword>
<dbReference type="InterPro" id="IPR002994">
    <property type="entry name" value="Surf1/Shy1"/>
</dbReference>
<accession>A0ABV6PN97</accession>
<feature type="transmembrane region" description="Helical" evidence="1">
    <location>
        <begin position="7"/>
        <end position="26"/>
    </location>
</feature>